<feature type="compositionally biased region" description="Basic and acidic residues" evidence="1">
    <location>
        <begin position="547"/>
        <end position="565"/>
    </location>
</feature>
<dbReference type="InterPro" id="IPR046535">
    <property type="entry name" value="DUF6600"/>
</dbReference>
<name>A0A1B1YSB5_9GAMM</name>
<sequence length="717" mass="79725">MSKPSRAGALVGALLVFLYWAPIANAQHADPSGRVARFSDMDGDISYSPAGEDDWISVVRNRPLITGDRLWTDSDARGEMQVGSAAVRLGPDTSVEILELDDSVAQFRLTQGTLNLRVRRMDSGQVYEVATPTLAFTVDRPGRYRIDVDARDQHTTIVVWEGAGTAYGQRADFPLRAGDTVRFYDADLRDYKLFGLPREDDFDRYCFARDERLDRSASLRYVDDDLVGYADLDEYGSWRPVRSYGDVWFPSRVDDGWAPYRDGHWMWQEPWGWTWVDHAPWGFAPSHYGRWVFVSSRWGWIPGPRHARPVYAPALVAFVGGSGWSLSLSLGGGSPIGWFPLGPREVYVPSYRASRDYFTRVNVHNTVINNTTINNVYNNYQRGDTNVTQVNHVNREVAGAITAVPAEAFRNSRSVRKAAVRLDRNAATTGQITNVAPIAPSAQSVIGAGNAARSRPPREAVDRPVVARHAPPPRERPFAAREEQLKRSDGRVPEPVATEPAPRASSQATPGVRVIPEQRTPVDARAQGPRRRDAEPTTQTPGIRPPPSRDRPTDSLRQPARETGSRTEANAPKPQGDAQTPTEREIRPQDRPPRPRDQSPPGDPARAREPRVLESAPGPDVDGTPRPTVDQQRSPMNNHRPRTEAQPAPDAPQARPLPPLDRAAESANGPRRRAEDRNRDQAPDGPDDPQTRRNPGRAESEAQRLRREDPNDGTNAQ</sequence>
<dbReference type="STRING" id="1810504.PG2T_04990"/>
<dbReference type="Pfam" id="PF04773">
    <property type="entry name" value="FecR"/>
    <property type="match status" value="1"/>
</dbReference>
<dbReference type="InterPro" id="IPR006860">
    <property type="entry name" value="FecR"/>
</dbReference>
<dbReference type="EMBL" id="CP014671">
    <property type="protein sequence ID" value="ANX03615.1"/>
    <property type="molecule type" value="Genomic_DNA"/>
</dbReference>
<evidence type="ECO:0000256" key="1">
    <source>
        <dbReference type="SAM" id="MobiDB-lite"/>
    </source>
</evidence>
<feature type="region of interest" description="Disordered" evidence="1">
    <location>
        <begin position="447"/>
        <end position="717"/>
    </location>
</feature>
<dbReference type="AlphaFoldDB" id="A0A1B1YSB5"/>
<dbReference type="Pfam" id="PF20245">
    <property type="entry name" value="DUF6600"/>
    <property type="match status" value="1"/>
</dbReference>
<evidence type="ECO:0000313" key="4">
    <source>
        <dbReference type="Proteomes" id="UP000092952"/>
    </source>
</evidence>
<accession>A0A1B1YSB5</accession>
<dbReference type="InParanoid" id="A0A1B1YSB5"/>
<dbReference type="OrthoDB" id="5485224at2"/>
<feature type="compositionally biased region" description="Basic and acidic residues" evidence="1">
    <location>
        <begin position="582"/>
        <end position="597"/>
    </location>
</feature>
<gene>
    <name evidence="3" type="ORF">PG2T_04990</name>
</gene>
<dbReference type="RefSeq" id="WP_068803138.1">
    <property type="nucleotide sequence ID" value="NZ_CP014671.1"/>
</dbReference>
<proteinExistence type="predicted"/>
<feature type="domain" description="FecR protein" evidence="2">
    <location>
        <begin position="68"/>
        <end position="163"/>
    </location>
</feature>
<dbReference type="KEGG" id="gbi:PG2T_04990"/>
<keyword evidence="4" id="KW-1185">Reference proteome</keyword>
<protein>
    <recommendedName>
        <fullName evidence="2">FecR protein domain-containing protein</fullName>
    </recommendedName>
</protein>
<organism evidence="3 4">
    <name type="scientific">Immundisolibacter cernigliae</name>
    <dbReference type="NCBI Taxonomy" id="1810504"/>
    <lineage>
        <taxon>Bacteria</taxon>
        <taxon>Pseudomonadati</taxon>
        <taxon>Pseudomonadota</taxon>
        <taxon>Gammaproteobacteria</taxon>
        <taxon>Immundisolibacterales</taxon>
        <taxon>Immundisolibacteraceae</taxon>
        <taxon>Immundisolibacter</taxon>
    </lineage>
</organism>
<feature type="compositionally biased region" description="Basic and acidic residues" evidence="1">
    <location>
        <begin position="472"/>
        <end position="492"/>
    </location>
</feature>
<reference evidence="4" key="1">
    <citation type="submission" date="2016-03" db="EMBL/GenBank/DDBJ databases">
        <title>Complete genome sequence of Solimmundus cernigliae, representing a novel lineage of polycyclic aromatic hydrocarbon degraders within the Gammaproteobacteria.</title>
        <authorList>
            <person name="Singleton D.R."/>
            <person name="Dickey A.N."/>
            <person name="Scholl E.H."/>
            <person name="Wright F.A."/>
            <person name="Aitken M.D."/>
        </authorList>
    </citation>
    <scope>NUCLEOTIDE SEQUENCE [LARGE SCALE GENOMIC DNA]</scope>
    <source>
        <strain evidence="4">TR3.2</strain>
    </source>
</reference>
<dbReference type="Proteomes" id="UP000092952">
    <property type="component" value="Chromosome"/>
</dbReference>
<feature type="compositionally biased region" description="Basic and acidic residues" evidence="1">
    <location>
        <begin position="672"/>
        <end position="682"/>
    </location>
</feature>
<evidence type="ECO:0000313" key="3">
    <source>
        <dbReference type="EMBL" id="ANX03615.1"/>
    </source>
</evidence>
<feature type="compositionally biased region" description="Low complexity" evidence="1">
    <location>
        <begin position="645"/>
        <end position="654"/>
    </location>
</feature>
<evidence type="ECO:0000259" key="2">
    <source>
        <dbReference type="Pfam" id="PF04773"/>
    </source>
</evidence>
<feature type="compositionally biased region" description="Basic and acidic residues" evidence="1">
    <location>
        <begin position="696"/>
        <end position="710"/>
    </location>
</feature>
<dbReference type="PANTHER" id="PTHR38731">
    <property type="entry name" value="LIPL45-RELATED LIPOPROTEIN-RELATED"/>
    <property type="match status" value="1"/>
</dbReference>